<name>I3DTJ8_BACMM</name>
<dbReference type="Proteomes" id="UP000027602">
    <property type="component" value="Plasmid pBM69"/>
</dbReference>
<dbReference type="eggNOG" id="ENOG5032BFG">
    <property type="taxonomic scope" value="Bacteria"/>
</dbReference>
<organism evidence="2 3">
    <name type="scientific">Bacillus methanolicus (strain MGA3 / ATCC 53907)</name>
    <dbReference type="NCBI Taxonomy" id="796606"/>
    <lineage>
        <taxon>Bacteria</taxon>
        <taxon>Bacillati</taxon>
        <taxon>Bacillota</taxon>
        <taxon>Bacilli</taxon>
        <taxon>Bacillales</taxon>
        <taxon>Bacillaceae</taxon>
        <taxon>Bacillus</taxon>
    </lineage>
</organism>
<dbReference type="EMBL" id="CP007740">
    <property type="protein sequence ID" value="AIE61705.1"/>
    <property type="molecule type" value="Genomic_DNA"/>
</dbReference>
<feature type="transmembrane region" description="Helical" evidence="1">
    <location>
        <begin position="73"/>
        <end position="93"/>
    </location>
</feature>
<dbReference type="RefSeq" id="WP_003349915.1">
    <property type="nucleotide sequence ID" value="NZ_ADWW01000012.1"/>
</dbReference>
<keyword evidence="1" id="KW-0812">Transmembrane</keyword>
<dbReference type="KEGG" id="bmet:BMMGA3_16780"/>
<dbReference type="AlphaFoldDB" id="I3DTJ8"/>
<dbReference type="OrthoDB" id="2884485at2"/>
<proteinExistence type="predicted"/>
<evidence type="ECO:0000313" key="3">
    <source>
        <dbReference type="Proteomes" id="UP000027602"/>
    </source>
</evidence>
<keyword evidence="1" id="KW-0472">Membrane</keyword>
<evidence type="ECO:0000256" key="1">
    <source>
        <dbReference type="SAM" id="Phobius"/>
    </source>
</evidence>
<sequence length="111" mass="12874">MGYKVKRRSISTDNTIKEMLVSFFKRLLAFLIILAFIAVAGYFLFQFAYSEFPPFAEAADDVMGWLKGFYNEHGVWATIGLIVFVCIVVWAFGEEAKRKDRRKEAIKEMMK</sequence>
<evidence type="ECO:0000313" key="2">
    <source>
        <dbReference type="EMBL" id="AIE61705.1"/>
    </source>
</evidence>
<gene>
    <name evidence="2" type="ORF">BMMGA3_16780</name>
</gene>
<keyword evidence="1" id="KW-1133">Transmembrane helix</keyword>
<protein>
    <submittedName>
        <fullName evidence="2">Conserved putative membrane protein</fullName>
    </submittedName>
</protein>
<geneLocation type="plasmid" evidence="2 3">
    <name>pBM69</name>
</geneLocation>
<accession>I3DTJ8</accession>
<feature type="transmembrane region" description="Helical" evidence="1">
    <location>
        <begin position="27"/>
        <end position="45"/>
    </location>
</feature>
<keyword evidence="2" id="KW-0614">Plasmid</keyword>
<reference evidence="2 3" key="1">
    <citation type="journal article" date="2015" name="BMC Genomics">
        <title>Transcriptome analysis of thermophilic methylotrophic Bacillus methanolicus MGA3 using RNA-sequencing provides detailed insights into its previously uncharted transcriptional landscape.</title>
        <authorList>
            <person name="Irla M."/>
            <person name="Neshat A."/>
            <person name="Brautaset T."/>
            <person name="Ruckert C."/>
            <person name="Kalinowski J."/>
            <person name="Wendisch V.F."/>
        </authorList>
    </citation>
    <scope>NUCLEOTIDE SEQUENCE [LARGE SCALE GENOMIC DNA]</scope>
    <source>
        <strain evidence="3">MGA3 / ATCC 53907</strain>
        <plasmid evidence="3">Plasmid pBM69</plasmid>
    </source>
</reference>
<dbReference type="HOGENOM" id="CLU_2153263_0_0_9"/>
<keyword evidence="3" id="KW-1185">Reference proteome</keyword>